<dbReference type="AlphaFoldDB" id="A0A6A7ABI8"/>
<keyword evidence="3" id="KW-1185">Reference proteome</keyword>
<dbReference type="PANTHER" id="PTHR38790:SF9">
    <property type="entry name" value="F-BOX DOMAIN-CONTAINING PROTEIN"/>
    <property type="match status" value="1"/>
</dbReference>
<protein>
    <recommendedName>
        <fullName evidence="1">DUF7605 domain-containing protein</fullName>
    </recommendedName>
</protein>
<gene>
    <name evidence="2" type="ORF">CC86DRAFT_434411</name>
</gene>
<dbReference type="PANTHER" id="PTHR38790">
    <property type="entry name" value="2EXR DOMAIN-CONTAINING PROTEIN-RELATED"/>
    <property type="match status" value="1"/>
</dbReference>
<evidence type="ECO:0000259" key="1">
    <source>
        <dbReference type="Pfam" id="PF24564"/>
    </source>
</evidence>
<reference evidence="2" key="1">
    <citation type="journal article" date="2020" name="Stud. Mycol.">
        <title>101 Dothideomycetes genomes: a test case for predicting lifestyles and emergence of pathogens.</title>
        <authorList>
            <person name="Haridas S."/>
            <person name="Albert R."/>
            <person name="Binder M."/>
            <person name="Bloem J."/>
            <person name="Labutti K."/>
            <person name="Salamov A."/>
            <person name="Andreopoulos B."/>
            <person name="Baker S."/>
            <person name="Barry K."/>
            <person name="Bills G."/>
            <person name="Bluhm B."/>
            <person name="Cannon C."/>
            <person name="Castanera R."/>
            <person name="Culley D."/>
            <person name="Daum C."/>
            <person name="Ezra D."/>
            <person name="Gonzalez J."/>
            <person name="Henrissat B."/>
            <person name="Kuo A."/>
            <person name="Liang C."/>
            <person name="Lipzen A."/>
            <person name="Lutzoni F."/>
            <person name="Magnuson J."/>
            <person name="Mondo S."/>
            <person name="Nolan M."/>
            <person name="Ohm R."/>
            <person name="Pangilinan J."/>
            <person name="Park H.-J."/>
            <person name="Ramirez L."/>
            <person name="Alfaro M."/>
            <person name="Sun H."/>
            <person name="Tritt A."/>
            <person name="Yoshinaga Y."/>
            <person name="Zwiers L.-H."/>
            <person name="Turgeon B."/>
            <person name="Goodwin S."/>
            <person name="Spatafora J."/>
            <person name="Crous P."/>
            <person name="Grigoriev I."/>
        </authorList>
    </citation>
    <scope>NUCLEOTIDE SEQUENCE</scope>
    <source>
        <strain evidence="2">CBS 113818</strain>
    </source>
</reference>
<dbReference type="OrthoDB" id="3796204at2759"/>
<evidence type="ECO:0000313" key="3">
    <source>
        <dbReference type="Proteomes" id="UP000799424"/>
    </source>
</evidence>
<dbReference type="Pfam" id="PF24564">
    <property type="entry name" value="DUF7605"/>
    <property type="match status" value="1"/>
</dbReference>
<accession>A0A6A7ABI8</accession>
<sequence>MYQSDGNGEAEIRCLDIVKGLVVEVNRSNNTELTASLLPKIHAARVIYHSKAELVGFFGMVGQGKSTAVGELLGNPALTQKAGNGESVTRNPIEYSYRDDLASPPFEVKLTICGAHTCRDSVLSHVTNVLASIGTDDPQQHDQDHRYQGNESKKVLMSLFAGIPEFESEEALIVFLAQVESPTMDVHEQCCIWAEERRMKLVEMSKDGLRQPDQTVMVALTKSEKDIEVTNLFNTEFDVGEIQDLEYLKARKQDITHELDRTPRSLWETRDRLGFELKCVDLEQRRIFVLERNRRIPKDLISTYADMTNGRQLKVFALSSTAYTENTKGYDQNLTLELPLSVESSGFPGFIHELAGIPCERIQLDMLDDVKITLPALLSLIEIYCTKPVAMPPVVIKVDFDTTLTRIEKLLCGRLDAFIEERFKPALVTIRDTMPMWIESAGTLCDKWATWHGSRHRAFMLKHGSHRTRTQAWTSWNAKLLHAVQATIDPLFMSLINGVDVFESDLALEISMEVDALIDGLHPTVSGPQFKAFRKYMGYRKPQIFSAIKKMKTQMKLFFKKLRVQRPRLKPRRSPHSPETIHVWYGGKWERFKDWLPARTAESDLTSKAGWKALRRMWRANYKHFRFLDLPQELRDQIYELSLGGEIYPLNTVAHSELNGPTGRQDARLTLGMIYDYDILYNERSSSSPIARLLSGTVYAEPAHRSTWAPNLALLRVLWQVHDEVLSIGWSVMRKRFFDPLVFTTAVDARLGSAMRYNYLKIIELSFANKQYSKFFGVEIDPQFQLSAQSSLGQYLQDLPGVKDLQLRFHCLKKAM</sequence>
<dbReference type="EMBL" id="MU006219">
    <property type="protein sequence ID" value="KAF2830612.1"/>
    <property type="molecule type" value="Genomic_DNA"/>
</dbReference>
<name>A0A6A7ABI8_9PLEO</name>
<feature type="domain" description="DUF7605" evidence="1">
    <location>
        <begin position="436"/>
        <end position="564"/>
    </location>
</feature>
<organism evidence="2 3">
    <name type="scientific">Ophiobolus disseminans</name>
    <dbReference type="NCBI Taxonomy" id="1469910"/>
    <lineage>
        <taxon>Eukaryota</taxon>
        <taxon>Fungi</taxon>
        <taxon>Dikarya</taxon>
        <taxon>Ascomycota</taxon>
        <taxon>Pezizomycotina</taxon>
        <taxon>Dothideomycetes</taxon>
        <taxon>Pleosporomycetidae</taxon>
        <taxon>Pleosporales</taxon>
        <taxon>Pleosporineae</taxon>
        <taxon>Phaeosphaeriaceae</taxon>
        <taxon>Ophiobolus</taxon>
    </lineage>
</organism>
<proteinExistence type="predicted"/>
<evidence type="ECO:0000313" key="2">
    <source>
        <dbReference type="EMBL" id="KAF2830612.1"/>
    </source>
</evidence>
<dbReference type="InterPro" id="IPR056024">
    <property type="entry name" value="DUF7605"/>
</dbReference>
<dbReference type="Proteomes" id="UP000799424">
    <property type="component" value="Unassembled WGS sequence"/>
</dbReference>